<dbReference type="Gene3D" id="3.40.50.300">
    <property type="entry name" value="P-loop containing nucleotide triphosphate hydrolases"/>
    <property type="match status" value="3"/>
</dbReference>
<dbReference type="InterPro" id="IPR027417">
    <property type="entry name" value="P-loop_NTPase"/>
</dbReference>
<dbReference type="PANTHER" id="PTHR11070:SF17">
    <property type="entry name" value="DNA HELICASE IV"/>
    <property type="match status" value="1"/>
</dbReference>
<evidence type="ECO:0000313" key="8">
    <source>
        <dbReference type="EMBL" id="WYJ91469.1"/>
    </source>
</evidence>
<dbReference type="AlphaFoldDB" id="A0A242JYX3"/>
<reference evidence="7" key="1">
    <citation type="submission" date="2017-05" db="EMBL/GenBank/DDBJ databases">
        <title>The Genome Sequence of Enterococcus sp. 9E7_DIV0242.</title>
        <authorList>
            <consortium name="The Broad Institute Genomics Platform"/>
            <consortium name="The Broad Institute Genomic Center for Infectious Diseases"/>
            <person name="Earl A."/>
            <person name="Manson A."/>
            <person name="Schwartman J."/>
            <person name="Gilmore M."/>
            <person name="Abouelleil A."/>
            <person name="Cao P."/>
            <person name="Chapman S."/>
            <person name="Cusick C."/>
            <person name="Shea T."/>
            <person name="Young S."/>
            <person name="Neafsey D."/>
            <person name="Nusbaum C."/>
            <person name="Birren B."/>
        </authorList>
    </citation>
    <scope>NUCLEOTIDE SEQUENCE [LARGE SCALE GENOMIC DNA]</scope>
    <source>
        <strain evidence="7">9E7_DIV0242</strain>
    </source>
</reference>
<evidence type="ECO:0000259" key="6">
    <source>
        <dbReference type="PROSITE" id="PS51198"/>
    </source>
</evidence>
<dbReference type="Proteomes" id="UP000195141">
    <property type="component" value="Chromosome"/>
</dbReference>
<dbReference type="GO" id="GO:0003677">
    <property type="term" value="F:DNA binding"/>
    <property type="evidence" value="ECO:0007669"/>
    <property type="project" value="InterPro"/>
</dbReference>
<dbReference type="GO" id="GO:0016787">
    <property type="term" value="F:hydrolase activity"/>
    <property type="evidence" value="ECO:0007669"/>
    <property type="project" value="UniProtKB-UniRule"/>
</dbReference>
<evidence type="ECO:0000256" key="5">
    <source>
        <dbReference type="PROSITE-ProRule" id="PRU00560"/>
    </source>
</evidence>
<dbReference type="PANTHER" id="PTHR11070">
    <property type="entry name" value="UVRD / RECB / PCRA DNA HELICASE FAMILY MEMBER"/>
    <property type="match status" value="1"/>
</dbReference>
<evidence type="ECO:0000256" key="1">
    <source>
        <dbReference type="ARBA" id="ARBA00022741"/>
    </source>
</evidence>
<proteinExistence type="predicted"/>
<reference evidence="8" key="2">
    <citation type="submission" date="2017-05" db="EMBL/GenBank/DDBJ databases">
        <authorList>
            <consortium name="The Broad Institute Genomics Platform"/>
            <consortium name="The Broad Institute Genomic Center for Infectious Diseases"/>
            <person name="Earl A."/>
            <person name="Manson A."/>
            <person name="Schwartman J."/>
            <person name="Gilmore M."/>
            <person name="Abouelleil A."/>
            <person name="Cao P."/>
            <person name="Chapman S."/>
            <person name="Cusick C."/>
            <person name="Shea T."/>
            <person name="Young S."/>
            <person name="Neafsey D."/>
            <person name="Nusbaum C."/>
            <person name="Birren B."/>
        </authorList>
    </citation>
    <scope>NUCLEOTIDE SEQUENCE</scope>
    <source>
        <strain evidence="8">9E7_DIV0242</strain>
    </source>
</reference>
<dbReference type="Gene3D" id="1.10.10.160">
    <property type="match status" value="1"/>
</dbReference>
<keyword evidence="1 5" id="KW-0547">Nucleotide-binding</keyword>
<dbReference type="Pfam" id="PF00580">
    <property type="entry name" value="UvrD-helicase"/>
    <property type="match status" value="1"/>
</dbReference>
<dbReference type="InterPro" id="IPR013986">
    <property type="entry name" value="DExx_box_DNA_helicase_dom_sf"/>
</dbReference>
<accession>A0A242JYX3</accession>
<dbReference type="InterPro" id="IPR000212">
    <property type="entry name" value="DNA_helicase_UvrD/REP"/>
</dbReference>
<dbReference type="InterPro" id="IPR014016">
    <property type="entry name" value="UvrD-like_ATP-bd"/>
</dbReference>
<dbReference type="RefSeq" id="WP_086350805.1">
    <property type="nucleotide sequence ID" value="NZ_CP147247.1"/>
</dbReference>
<dbReference type="GO" id="GO:0000725">
    <property type="term" value="P:recombinational repair"/>
    <property type="evidence" value="ECO:0007669"/>
    <property type="project" value="TreeGrafter"/>
</dbReference>
<dbReference type="SUPFAM" id="SSF52540">
    <property type="entry name" value="P-loop containing nucleoside triphosphate hydrolases"/>
    <property type="match status" value="1"/>
</dbReference>
<keyword evidence="2 5" id="KW-0378">Hydrolase</keyword>
<keyword evidence="4 5" id="KW-0067">ATP-binding</keyword>
<dbReference type="GO" id="GO:0005524">
    <property type="term" value="F:ATP binding"/>
    <property type="evidence" value="ECO:0007669"/>
    <property type="project" value="UniProtKB-UniRule"/>
</dbReference>
<dbReference type="GO" id="GO:0043138">
    <property type="term" value="F:3'-5' DNA helicase activity"/>
    <property type="evidence" value="ECO:0007669"/>
    <property type="project" value="TreeGrafter"/>
</dbReference>
<reference evidence="8" key="3">
    <citation type="submission" date="2024-03" db="EMBL/GenBank/DDBJ databases">
        <title>The Genome Sequence of Enterococcus sp. DIV0242b.</title>
        <authorList>
            <consortium name="The Broad Institute Genomics Platform"/>
            <consortium name="The Broad Institute Microbial Omics Core"/>
            <consortium name="The Broad Institute Genomic Center for Infectious Diseases"/>
            <person name="Earl A."/>
            <person name="Manson A."/>
            <person name="Gilmore M."/>
            <person name="Schwartman J."/>
            <person name="Shea T."/>
            <person name="Abouelleil A."/>
            <person name="Cao P."/>
            <person name="Chapman S."/>
            <person name="Cusick C."/>
            <person name="Young S."/>
            <person name="Neafsey D."/>
            <person name="Nusbaum C."/>
            <person name="Birren B."/>
        </authorList>
    </citation>
    <scope>NUCLEOTIDE SEQUENCE</scope>
    <source>
        <strain evidence="8">9E7_DIV0242</strain>
    </source>
</reference>
<keyword evidence="9" id="KW-1185">Reference proteome</keyword>
<sequence>MSITEKQMEEQYLKKVYTKLLETKEELEELLDNAKQDGINSLHNMTSDVSLNFENITDNLDTFAVLEMKNREIDQMNIRLQTATTLLEKVKRLLAAPYFGKITVDFLDDEELEDFYIGINNFADESSNNLIYDWRSPIAELFYNNTIGPSSYSVHDNTIDVAIENRRQFILEKDQLIKFFDTSIAIQDDVLLEALEQDSTNEMKDITSTIQQEQNVIIRDTKNKNILVNGIAGSGKTSTIMQRIAYLLYLYRQTITVDNILILSPNRKFIEYISNVLPSLGERNPLNLTMLQFVERISSVEIENEQVYFQRISGEAHDKNADILRSKEYVAHIKQSDDLFLSTDAFLKDLKRKGKTIISKEKIAEIYHATPDYSRLIDKIQATKKQLSSYWEGRLLKQAKSTEIQNQILSLSEEMQQKYFGEIISEETENKLYFYGKKLLRKRYRSITKGIEENAWLDIGFFFDKIFEAYEGHSYSFMHTDTYTLDEAVVLQTIQHNLIEKIEVEPMRFILIDEVQDYTPAQLSLLFDLFEKSAFTMVGDENQAIFNSSISFEKIEAAFDERGLSVQRYDLLYSYRSSGSITKVFSKLATDNKKMDIIPIRKDGAEPVFQQFDSMTDFVGLLKDSVQQLDGTDSKLTVITKNETEVETIKAALTDSELDSLKVTILPISLSKGLEFDHVLLYDVSAENYATDREIKILYTAISRAMKQLFVTYRKELPTLLR</sequence>
<feature type="domain" description="UvrD-like helicase ATP-binding" evidence="6">
    <location>
        <begin position="209"/>
        <end position="578"/>
    </location>
</feature>
<evidence type="ECO:0000256" key="4">
    <source>
        <dbReference type="ARBA" id="ARBA00022840"/>
    </source>
</evidence>
<dbReference type="Pfam" id="PF13538">
    <property type="entry name" value="UvrD_C_2"/>
    <property type="match status" value="1"/>
</dbReference>
<feature type="binding site" evidence="5">
    <location>
        <begin position="230"/>
        <end position="237"/>
    </location>
    <ligand>
        <name>ATP</name>
        <dbReference type="ChEBI" id="CHEBI:30616"/>
    </ligand>
</feature>
<evidence type="ECO:0000256" key="2">
    <source>
        <dbReference type="ARBA" id="ARBA00022801"/>
    </source>
</evidence>
<dbReference type="InterPro" id="IPR027785">
    <property type="entry name" value="UvrD-like_helicase_C"/>
</dbReference>
<keyword evidence="3 5" id="KW-0347">Helicase</keyword>
<gene>
    <name evidence="8" type="ORF">A5888_003237</name>
    <name evidence="7" type="ORF">A5888_003818</name>
</gene>
<evidence type="ECO:0000313" key="9">
    <source>
        <dbReference type="Proteomes" id="UP000195141"/>
    </source>
</evidence>
<evidence type="ECO:0000256" key="3">
    <source>
        <dbReference type="ARBA" id="ARBA00022806"/>
    </source>
</evidence>
<organism evidence="7">
    <name type="scientific">Candidatus Enterococcus clewellii</name>
    <dbReference type="NCBI Taxonomy" id="1834193"/>
    <lineage>
        <taxon>Bacteria</taxon>
        <taxon>Bacillati</taxon>
        <taxon>Bacillota</taxon>
        <taxon>Bacilli</taxon>
        <taxon>Lactobacillales</taxon>
        <taxon>Enterococcaceae</taxon>
        <taxon>Enterococcus</taxon>
    </lineage>
</organism>
<dbReference type="PROSITE" id="PS51198">
    <property type="entry name" value="UVRD_HELICASE_ATP_BIND"/>
    <property type="match status" value="1"/>
</dbReference>
<dbReference type="GO" id="GO:0005829">
    <property type="term" value="C:cytosol"/>
    <property type="evidence" value="ECO:0007669"/>
    <property type="project" value="TreeGrafter"/>
</dbReference>
<protein>
    <submittedName>
        <fullName evidence="8">DNA helicase II/ATP-dependent DNA helicase PcrA</fullName>
    </submittedName>
</protein>
<evidence type="ECO:0000313" key="7">
    <source>
        <dbReference type="EMBL" id="OTP10520.1"/>
    </source>
</evidence>
<dbReference type="OrthoDB" id="9787585at2"/>
<name>A0A242JYX3_9ENTE</name>
<dbReference type="EMBL" id="NGMM01000008">
    <property type="protein sequence ID" value="OTP10520.1"/>
    <property type="molecule type" value="Genomic_DNA"/>
</dbReference>
<dbReference type="EMBL" id="CP147247">
    <property type="protein sequence ID" value="WYJ91469.1"/>
    <property type="molecule type" value="Genomic_DNA"/>
</dbReference>